<gene>
    <name evidence="5" type="ORF">HPB48_004910</name>
</gene>
<proteinExistence type="predicted"/>
<dbReference type="InterPro" id="IPR011992">
    <property type="entry name" value="EF-hand-dom_pair"/>
</dbReference>
<feature type="domain" description="EF-hand" evidence="4">
    <location>
        <begin position="276"/>
        <end position="311"/>
    </location>
</feature>
<dbReference type="InterPro" id="IPR002048">
    <property type="entry name" value="EF_hand_dom"/>
</dbReference>
<dbReference type="PANTHER" id="PTHR14095:SF0">
    <property type="entry name" value="MIP22305P"/>
    <property type="match status" value="1"/>
</dbReference>
<evidence type="ECO:0000256" key="3">
    <source>
        <dbReference type="SAM" id="MobiDB-lite"/>
    </source>
</evidence>
<dbReference type="Gene3D" id="1.10.238.220">
    <property type="match status" value="1"/>
</dbReference>
<dbReference type="PANTHER" id="PTHR14095">
    <property type="entry name" value="PHOSPHATASE 2A REGULATORY SUBUNIT-RELATED"/>
    <property type="match status" value="1"/>
</dbReference>
<sequence>MASHQSDGAGGPQESTGDQDDGGGKASAAASLSILSIEVESDLVINVSAELNRIGRRPLKPTDLKSIVKMCGLPLYLKFPMYQAICKSPTRQALLDLCRDMQKVAGRDRLSKVVFVLTKGRRSYLQPCDFRDLIQDLIDTHDGLSFLKQVVRSHGVYIDTVVARLFFELGKTWTWRLGMAELRRSDFLKQLDALELHSDFMNVEGAFSYKDAYVIHSVFNALDRDNDRLLNRTDLTRYEKGALVPTAIERIFILLSTSAMTYVDFVVFLLAEKDKSHQRSIEYWFNRLDLDGDGKITMYELEVFFNEQHGRVSLLMNDPVSFEDVCRQMLDLVKPKTSSFFALSDLKRCALASVFFNTFINTYEFIHHEVFDPFDADRLRNGFTQWEQFAKSKFTLLMEEGDKDDSSSDEDGP</sequence>
<dbReference type="InterPro" id="IPR018247">
    <property type="entry name" value="EF_Hand_1_Ca_BS"/>
</dbReference>
<dbReference type="GO" id="GO:0000159">
    <property type="term" value="C:protein phosphatase type 2A complex"/>
    <property type="evidence" value="ECO:0007669"/>
    <property type="project" value="TreeGrafter"/>
</dbReference>
<dbReference type="PROSITE" id="PS50222">
    <property type="entry name" value="EF_HAND_2"/>
    <property type="match status" value="1"/>
</dbReference>
<dbReference type="VEuPathDB" id="VectorBase:HLOH_058480"/>
<dbReference type="OMA" id="LYLKFPM"/>
<dbReference type="Gene3D" id="1.10.238.230">
    <property type="match status" value="1"/>
</dbReference>
<evidence type="ECO:0000256" key="2">
    <source>
        <dbReference type="ARBA" id="ARBA00022837"/>
    </source>
</evidence>
<accession>A0A9J6GCH3</accession>
<dbReference type="Gene3D" id="1.10.238.10">
    <property type="entry name" value="EF-hand"/>
    <property type="match status" value="1"/>
</dbReference>
<dbReference type="GO" id="GO:0005509">
    <property type="term" value="F:calcium ion binding"/>
    <property type="evidence" value="ECO:0007669"/>
    <property type="project" value="InterPro"/>
</dbReference>
<evidence type="ECO:0000259" key="4">
    <source>
        <dbReference type="PROSITE" id="PS50222"/>
    </source>
</evidence>
<evidence type="ECO:0000256" key="1">
    <source>
        <dbReference type="ARBA" id="ARBA00022723"/>
    </source>
</evidence>
<dbReference type="OrthoDB" id="5586at2759"/>
<keyword evidence="1" id="KW-0479">Metal-binding</keyword>
<dbReference type="SUPFAM" id="SSF47473">
    <property type="entry name" value="EF-hand"/>
    <property type="match status" value="1"/>
</dbReference>
<evidence type="ECO:0000313" key="6">
    <source>
        <dbReference type="Proteomes" id="UP000821853"/>
    </source>
</evidence>
<dbReference type="Pfam" id="PF17958">
    <property type="entry name" value="EF-hand_13"/>
    <property type="match status" value="1"/>
</dbReference>
<dbReference type="AlphaFoldDB" id="A0A9J6GCH3"/>
<keyword evidence="2" id="KW-0106">Calcium</keyword>
<evidence type="ECO:0000313" key="5">
    <source>
        <dbReference type="EMBL" id="KAH9373165.1"/>
    </source>
</evidence>
<reference evidence="5 6" key="1">
    <citation type="journal article" date="2020" name="Cell">
        <title>Large-Scale Comparative Analyses of Tick Genomes Elucidate Their Genetic Diversity and Vector Capacities.</title>
        <authorList>
            <consortium name="Tick Genome and Microbiome Consortium (TIGMIC)"/>
            <person name="Jia N."/>
            <person name="Wang J."/>
            <person name="Shi W."/>
            <person name="Du L."/>
            <person name="Sun Y."/>
            <person name="Zhan W."/>
            <person name="Jiang J.F."/>
            <person name="Wang Q."/>
            <person name="Zhang B."/>
            <person name="Ji P."/>
            <person name="Bell-Sakyi L."/>
            <person name="Cui X.M."/>
            <person name="Yuan T.T."/>
            <person name="Jiang B.G."/>
            <person name="Yang W.F."/>
            <person name="Lam T.T."/>
            <person name="Chang Q.C."/>
            <person name="Ding S.J."/>
            <person name="Wang X.J."/>
            <person name="Zhu J.G."/>
            <person name="Ruan X.D."/>
            <person name="Zhao L."/>
            <person name="Wei J.T."/>
            <person name="Ye R.Z."/>
            <person name="Que T.C."/>
            <person name="Du C.H."/>
            <person name="Zhou Y.H."/>
            <person name="Cheng J.X."/>
            <person name="Dai P.F."/>
            <person name="Guo W.B."/>
            <person name="Han X.H."/>
            <person name="Huang E.J."/>
            <person name="Li L.F."/>
            <person name="Wei W."/>
            <person name="Gao Y.C."/>
            <person name="Liu J.Z."/>
            <person name="Shao H.Z."/>
            <person name="Wang X."/>
            <person name="Wang C.C."/>
            <person name="Yang T.C."/>
            <person name="Huo Q.B."/>
            <person name="Li W."/>
            <person name="Chen H.Y."/>
            <person name="Chen S.E."/>
            <person name="Zhou L.G."/>
            <person name="Ni X.B."/>
            <person name="Tian J.H."/>
            <person name="Sheng Y."/>
            <person name="Liu T."/>
            <person name="Pan Y.S."/>
            <person name="Xia L.Y."/>
            <person name="Li J."/>
            <person name="Zhao F."/>
            <person name="Cao W.C."/>
        </authorList>
    </citation>
    <scope>NUCLEOTIDE SEQUENCE [LARGE SCALE GENOMIC DNA]</scope>
    <source>
        <strain evidence="5">HaeL-2018</strain>
    </source>
</reference>
<keyword evidence="6" id="KW-1185">Reference proteome</keyword>
<comment type="caution">
    <text evidence="5">The sequence shown here is derived from an EMBL/GenBank/DDBJ whole genome shotgun (WGS) entry which is preliminary data.</text>
</comment>
<dbReference type="InterPro" id="IPR041534">
    <property type="entry name" value="EF-hand_13"/>
</dbReference>
<dbReference type="Proteomes" id="UP000821853">
    <property type="component" value="Chromosome 4"/>
</dbReference>
<name>A0A9J6GCH3_HAELO</name>
<feature type="region of interest" description="Disordered" evidence="3">
    <location>
        <begin position="1"/>
        <end position="25"/>
    </location>
</feature>
<protein>
    <recommendedName>
        <fullName evidence="4">EF-hand domain-containing protein</fullName>
    </recommendedName>
</protein>
<dbReference type="PROSITE" id="PS00018">
    <property type="entry name" value="EF_HAND_1"/>
    <property type="match status" value="2"/>
</dbReference>
<dbReference type="EMBL" id="JABSTR010000006">
    <property type="protein sequence ID" value="KAH9373165.1"/>
    <property type="molecule type" value="Genomic_DNA"/>
</dbReference>
<organism evidence="5 6">
    <name type="scientific">Haemaphysalis longicornis</name>
    <name type="common">Bush tick</name>
    <dbReference type="NCBI Taxonomy" id="44386"/>
    <lineage>
        <taxon>Eukaryota</taxon>
        <taxon>Metazoa</taxon>
        <taxon>Ecdysozoa</taxon>
        <taxon>Arthropoda</taxon>
        <taxon>Chelicerata</taxon>
        <taxon>Arachnida</taxon>
        <taxon>Acari</taxon>
        <taxon>Parasitiformes</taxon>
        <taxon>Ixodida</taxon>
        <taxon>Ixodoidea</taxon>
        <taxon>Ixodidae</taxon>
        <taxon>Haemaphysalinae</taxon>
        <taxon>Haemaphysalis</taxon>
    </lineage>
</organism>
<dbReference type="FunFam" id="1.10.238.10:FF:000025">
    <property type="entry name" value="serine/threonine-protein phosphatase 2A regulatory subunit B'' subunit alpha"/>
    <property type="match status" value="1"/>
</dbReference>
<dbReference type="Pfam" id="PF13499">
    <property type="entry name" value="EF-hand_7"/>
    <property type="match status" value="1"/>
</dbReference>
<dbReference type="GO" id="GO:0019888">
    <property type="term" value="F:protein phosphatase regulator activity"/>
    <property type="evidence" value="ECO:0007669"/>
    <property type="project" value="TreeGrafter"/>
</dbReference>